<dbReference type="PROSITE" id="PS51257">
    <property type="entry name" value="PROKAR_LIPOPROTEIN"/>
    <property type="match status" value="1"/>
</dbReference>
<name>A0A8J7FSF6_9FLAO</name>
<reference evidence="1" key="1">
    <citation type="submission" date="2020-10" db="EMBL/GenBank/DDBJ databases">
        <authorList>
            <person name="Lu T."/>
            <person name="Wang Q."/>
            <person name="Han X."/>
        </authorList>
    </citation>
    <scope>NUCLEOTIDE SEQUENCE</scope>
    <source>
        <strain evidence="1">WQ 117</strain>
    </source>
</reference>
<evidence type="ECO:0000313" key="1">
    <source>
        <dbReference type="EMBL" id="MBF0597958.1"/>
    </source>
</evidence>
<keyword evidence="2" id="KW-1185">Reference proteome</keyword>
<dbReference type="RefSeq" id="WP_194183504.1">
    <property type="nucleotide sequence ID" value="NZ_JADGIK010000007.1"/>
</dbReference>
<organism evidence="1 2">
    <name type="scientific">Faecalibacter rhinopitheci</name>
    <dbReference type="NCBI Taxonomy" id="2779678"/>
    <lineage>
        <taxon>Bacteria</taxon>
        <taxon>Pseudomonadati</taxon>
        <taxon>Bacteroidota</taxon>
        <taxon>Flavobacteriia</taxon>
        <taxon>Flavobacteriales</taxon>
        <taxon>Weeksellaceae</taxon>
        <taxon>Faecalibacter</taxon>
    </lineage>
</organism>
<dbReference type="AlphaFoldDB" id="A0A8J7FSF6"/>
<comment type="caution">
    <text evidence="1">The sequence shown here is derived from an EMBL/GenBank/DDBJ whole genome shotgun (WGS) entry which is preliminary data.</text>
</comment>
<proteinExistence type="predicted"/>
<evidence type="ECO:0008006" key="3">
    <source>
        <dbReference type="Google" id="ProtNLM"/>
    </source>
</evidence>
<evidence type="ECO:0000313" key="2">
    <source>
        <dbReference type="Proteomes" id="UP000608754"/>
    </source>
</evidence>
<protein>
    <recommendedName>
        <fullName evidence="3">TonB C-terminal domain-containing protein</fullName>
    </recommendedName>
</protein>
<dbReference type="Proteomes" id="UP000608754">
    <property type="component" value="Unassembled WGS sequence"/>
</dbReference>
<dbReference type="EMBL" id="JADGIK010000007">
    <property type="protein sequence ID" value="MBF0597958.1"/>
    <property type="molecule type" value="Genomic_DNA"/>
</dbReference>
<accession>A0A8J7FSF6</accession>
<sequence length="146" mass="16735">MKNISLILVFISIFSCAQEIKKEGVENNSEVYTYNEIDEMAVLESCKNEVQKEAVKNCFSNYVNMRFTQIYNHKFSNTSKLTGVMKISYIIGKEGKLKEISGQGSQELLPLALEVMNEINQEIIYEPARRNSEKVDLKFAIPIRVN</sequence>
<gene>
    <name evidence="1" type="ORF">IM532_10985</name>
</gene>